<feature type="region of interest" description="Disordered" evidence="1">
    <location>
        <begin position="17"/>
        <end position="51"/>
    </location>
</feature>
<evidence type="ECO:0000313" key="2">
    <source>
        <dbReference type="EMBL" id="GMF25408.1"/>
    </source>
</evidence>
<proteinExistence type="predicted"/>
<protein>
    <submittedName>
        <fullName evidence="2">Unnamed protein product</fullName>
    </submittedName>
</protein>
<sequence length="288" mass="31783">MSTKELIPKVVEFRRGRPRWVHGPPSHVPGASTSVAVSSQRRPSDDGGKVEGEIYQRLLAAQPATMERVLYTTPTKILRRPSESSEGSESDRDDQAECATATTEPSTEMGAEVTEQEEALPKTAAHSDRVSEGLEVTQLKCEGTYLAAATVSEDWGDRDASKASEHPGNEIEFEDYARELAFLPNASLLGALNYYSRFIQDFAVYGAALYQMCEEDFGPGGDPSTAKRSFAALQAKVADVPILRHFDRDKAVHSMLFANVWTPSTTLMQEHDRGHASRPFLWTCAERQ</sequence>
<evidence type="ECO:0000256" key="1">
    <source>
        <dbReference type="SAM" id="MobiDB-lite"/>
    </source>
</evidence>
<feature type="compositionally biased region" description="Polar residues" evidence="1">
    <location>
        <begin position="31"/>
        <end position="41"/>
    </location>
</feature>
<feature type="region of interest" description="Disordered" evidence="1">
    <location>
        <begin position="74"/>
        <end position="131"/>
    </location>
</feature>
<keyword evidence="3" id="KW-1185">Reference proteome</keyword>
<organism evidence="2 3">
    <name type="scientific">Phytophthora fragariaefolia</name>
    <dbReference type="NCBI Taxonomy" id="1490495"/>
    <lineage>
        <taxon>Eukaryota</taxon>
        <taxon>Sar</taxon>
        <taxon>Stramenopiles</taxon>
        <taxon>Oomycota</taxon>
        <taxon>Peronosporomycetes</taxon>
        <taxon>Peronosporales</taxon>
        <taxon>Peronosporaceae</taxon>
        <taxon>Phytophthora</taxon>
    </lineage>
</organism>
<dbReference type="PANTHER" id="PTHR33064">
    <property type="entry name" value="POL PROTEIN"/>
    <property type="match status" value="1"/>
</dbReference>
<feature type="compositionally biased region" description="Basic and acidic residues" evidence="1">
    <location>
        <begin position="42"/>
        <end position="51"/>
    </location>
</feature>
<dbReference type="InterPro" id="IPR043128">
    <property type="entry name" value="Rev_trsase/Diguanyl_cyclase"/>
</dbReference>
<gene>
    <name evidence="2" type="ORF">Pfra01_000453800</name>
</gene>
<dbReference type="PANTHER" id="PTHR33064:SF37">
    <property type="entry name" value="RIBONUCLEASE H"/>
    <property type="match status" value="1"/>
</dbReference>
<name>A0A9W6U3S6_9STRA</name>
<reference evidence="2" key="1">
    <citation type="submission" date="2023-04" db="EMBL/GenBank/DDBJ databases">
        <title>Phytophthora fragariaefolia NBRC 109709.</title>
        <authorList>
            <person name="Ichikawa N."/>
            <person name="Sato H."/>
            <person name="Tonouchi N."/>
        </authorList>
    </citation>
    <scope>NUCLEOTIDE SEQUENCE</scope>
    <source>
        <strain evidence="2">NBRC 109709</strain>
    </source>
</reference>
<dbReference type="Gene3D" id="3.30.70.270">
    <property type="match status" value="1"/>
</dbReference>
<dbReference type="SUPFAM" id="SSF56672">
    <property type="entry name" value="DNA/RNA polymerases"/>
    <property type="match status" value="1"/>
</dbReference>
<comment type="caution">
    <text evidence="2">The sequence shown here is derived from an EMBL/GenBank/DDBJ whole genome shotgun (WGS) entry which is preliminary data.</text>
</comment>
<dbReference type="InterPro" id="IPR051320">
    <property type="entry name" value="Viral_Replic_Matur_Polypro"/>
</dbReference>
<evidence type="ECO:0000313" key="3">
    <source>
        <dbReference type="Proteomes" id="UP001165121"/>
    </source>
</evidence>
<dbReference type="EMBL" id="BSXT01000357">
    <property type="protein sequence ID" value="GMF25408.1"/>
    <property type="molecule type" value="Genomic_DNA"/>
</dbReference>
<dbReference type="InterPro" id="IPR043502">
    <property type="entry name" value="DNA/RNA_pol_sf"/>
</dbReference>
<accession>A0A9W6U3S6</accession>
<dbReference type="Proteomes" id="UP001165121">
    <property type="component" value="Unassembled WGS sequence"/>
</dbReference>
<dbReference type="AlphaFoldDB" id="A0A9W6U3S6"/>